<accession>A0A0P0RB90</accession>
<evidence type="ECO:0000313" key="2">
    <source>
        <dbReference type="EMBL" id="ALL65603.1"/>
    </source>
</evidence>
<dbReference type="AlphaFoldDB" id="A0A0P0RB90"/>
<evidence type="ECO:0000256" key="1">
    <source>
        <dbReference type="SAM" id="MobiDB-lite"/>
    </source>
</evidence>
<dbReference type="KEGG" id="bcai:K788_0007534"/>
<name>A0A0P0RB90_9BURK</name>
<feature type="region of interest" description="Disordered" evidence="1">
    <location>
        <begin position="1"/>
        <end position="49"/>
    </location>
</feature>
<reference evidence="2 3" key="1">
    <citation type="journal article" date="2014" name="Genome Announc.">
        <title>Draft Genome Sequence of the Haloacid-Degrading Burkholderia caribensis Strain MBA4.</title>
        <authorList>
            <person name="Pan Y."/>
            <person name="Kong K.F."/>
            <person name="Tsang J.S."/>
        </authorList>
    </citation>
    <scope>NUCLEOTIDE SEQUENCE [LARGE SCALE GENOMIC DNA]</scope>
    <source>
        <strain evidence="2 3">MBA4</strain>
    </source>
</reference>
<dbReference type="EMBL" id="CP012746">
    <property type="protein sequence ID" value="ALL65603.1"/>
    <property type="molecule type" value="Genomic_DNA"/>
</dbReference>
<evidence type="ECO:0000313" key="3">
    <source>
        <dbReference type="Proteomes" id="UP000019146"/>
    </source>
</evidence>
<gene>
    <name evidence="2" type="ORF">K788_0007534</name>
</gene>
<proteinExistence type="predicted"/>
<feature type="compositionally biased region" description="Basic and acidic residues" evidence="1">
    <location>
        <begin position="17"/>
        <end position="27"/>
    </location>
</feature>
<sequence>MRVVCHKREKNPFLSGKNERYSKEYRRQSPPSGPLCRRHASGPRRRDVAPRPWPACVCPCQGLICQILPI</sequence>
<dbReference type="Proteomes" id="UP000019146">
    <property type="component" value="Chromosome 1"/>
</dbReference>
<organism evidence="2 3">
    <name type="scientific">Paraburkholderia caribensis MBA4</name>
    <dbReference type="NCBI Taxonomy" id="1323664"/>
    <lineage>
        <taxon>Bacteria</taxon>
        <taxon>Pseudomonadati</taxon>
        <taxon>Pseudomonadota</taxon>
        <taxon>Betaproteobacteria</taxon>
        <taxon>Burkholderiales</taxon>
        <taxon>Burkholderiaceae</taxon>
        <taxon>Paraburkholderia</taxon>
    </lineage>
</organism>
<protein>
    <submittedName>
        <fullName evidence="2">Uncharacterized protein</fullName>
    </submittedName>
</protein>